<reference evidence="8" key="2">
    <citation type="journal article" date="2008" name="Nucleic Acids Res.">
        <title>The rice annotation project database (RAP-DB): 2008 update.</title>
        <authorList>
            <consortium name="The rice annotation project (RAP)"/>
        </authorList>
    </citation>
    <scope>GENOME REANNOTATION</scope>
    <source>
        <strain evidence="8">cv. Nipponbare</strain>
    </source>
</reference>
<gene>
    <name evidence="7" type="primary">OSJNBa0035H01.9</name>
</gene>
<protein>
    <submittedName>
        <fullName evidence="7">Far-red impaired response protein</fullName>
    </submittedName>
</protein>
<name>Q8W3G0_ORYSJ</name>
<evidence type="ECO:0000256" key="2">
    <source>
        <dbReference type="ARBA" id="ARBA00022670"/>
    </source>
</evidence>
<organism evidence="7 8">
    <name type="scientific">Oryza sativa subsp. japonica</name>
    <name type="common">Rice</name>
    <dbReference type="NCBI Taxonomy" id="39947"/>
    <lineage>
        <taxon>Eukaryota</taxon>
        <taxon>Viridiplantae</taxon>
        <taxon>Streptophyta</taxon>
        <taxon>Embryophyta</taxon>
        <taxon>Tracheophyta</taxon>
        <taxon>Spermatophyta</taxon>
        <taxon>Magnoliopsida</taxon>
        <taxon>Liliopsida</taxon>
        <taxon>Poales</taxon>
        <taxon>Poaceae</taxon>
        <taxon>BOP clade</taxon>
        <taxon>Oryzoideae</taxon>
        <taxon>Oryzeae</taxon>
        <taxon>Oryzinae</taxon>
        <taxon>Oryza</taxon>
        <taxon>Oryza sativa</taxon>
    </lineage>
</organism>
<reference evidence="8" key="1">
    <citation type="journal article" date="2005" name="Nature">
        <title>The map-based sequence of the rice genome.</title>
        <authorList>
            <consortium name="International rice genome sequencing project (IRGSP)"/>
            <person name="Matsumoto T."/>
            <person name="Wu J."/>
            <person name="Kanamori H."/>
            <person name="Katayose Y."/>
            <person name="Fujisawa M."/>
            <person name="Namiki N."/>
            <person name="Mizuno H."/>
            <person name="Yamamoto K."/>
            <person name="Antonio B.A."/>
            <person name="Baba T."/>
            <person name="Sakata K."/>
            <person name="Nagamura Y."/>
            <person name="Aoki H."/>
            <person name="Arikawa K."/>
            <person name="Arita K."/>
            <person name="Bito T."/>
            <person name="Chiden Y."/>
            <person name="Fujitsuka N."/>
            <person name="Fukunaka R."/>
            <person name="Hamada M."/>
            <person name="Harada C."/>
            <person name="Hayashi A."/>
            <person name="Hijishita S."/>
            <person name="Honda M."/>
            <person name="Hosokawa S."/>
            <person name="Ichikawa Y."/>
            <person name="Idonuma A."/>
            <person name="Iijima M."/>
            <person name="Ikeda M."/>
            <person name="Ikeno M."/>
            <person name="Ito K."/>
            <person name="Ito S."/>
            <person name="Ito T."/>
            <person name="Ito Y."/>
            <person name="Ito Y."/>
            <person name="Iwabuchi A."/>
            <person name="Kamiya K."/>
            <person name="Karasawa W."/>
            <person name="Kurita K."/>
            <person name="Katagiri S."/>
            <person name="Kikuta A."/>
            <person name="Kobayashi H."/>
            <person name="Kobayashi N."/>
            <person name="Machita K."/>
            <person name="Maehara T."/>
            <person name="Masukawa M."/>
            <person name="Mizubayashi T."/>
            <person name="Mukai Y."/>
            <person name="Nagasaki H."/>
            <person name="Nagata Y."/>
            <person name="Naito S."/>
            <person name="Nakashima M."/>
            <person name="Nakama Y."/>
            <person name="Nakamichi Y."/>
            <person name="Nakamura M."/>
            <person name="Meguro A."/>
            <person name="Negishi M."/>
            <person name="Ohta I."/>
            <person name="Ohta T."/>
            <person name="Okamoto M."/>
            <person name="Ono N."/>
            <person name="Saji S."/>
            <person name="Sakaguchi M."/>
            <person name="Sakai K."/>
            <person name="Shibata M."/>
            <person name="Shimokawa T."/>
            <person name="Song J."/>
            <person name="Takazaki Y."/>
            <person name="Terasawa K."/>
            <person name="Tsugane M."/>
            <person name="Tsuji K."/>
            <person name="Ueda S."/>
            <person name="Waki K."/>
            <person name="Yamagata H."/>
            <person name="Yamamoto M."/>
            <person name="Yamamoto S."/>
            <person name="Yamane H."/>
            <person name="Yoshiki S."/>
            <person name="Yoshihara R."/>
            <person name="Yukawa K."/>
            <person name="Zhong H."/>
            <person name="Yano M."/>
            <person name="Yuan Q."/>
            <person name="Ouyang S."/>
            <person name="Liu J."/>
            <person name="Jones K.M."/>
            <person name="Gansberger K."/>
            <person name="Moffat K."/>
            <person name="Hill J."/>
            <person name="Bera J."/>
            <person name="Fadrosh D."/>
            <person name="Jin S."/>
            <person name="Johri S."/>
            <person name="Kim M."/>
            <person name="Overton L."/>
            <person name="Reardon M."/>
            <person name="Tsitrin T."/>
            <person name="Vuong H."/>
            <person name="Weaver B."/>
            <person name="Ciecko A."/>
            <person name="Tallon L."/>
            <person name="Jackson J."/>
            <person name="Pai G."/>
            <person name="Aken S.V."/>
            <person name="Utterback T."/>
            <person name="Reidmuller S."/>
            <person name="Feldblyum T."/>
            <person name="Hsiao J."/>
            <person name="Zismann V."/>
            <person name="Iobst S."/>
            <person name="de Vazeille A.R."/>
            <person name="Buell C.R."/>
            <person name="Ying K."/>
            <person name="Li Y."/>
            <person name="Lu T."/>
            <person name="Huang Y."/>
            <person name="Zhao Q."/>
            <person name="Feng Q."/>
            <person name="Zhang L."/>
            <person name="Zhu J."/>
            <person name="Weng Q."/>
            <person name="Mu J."/>
            <person name="Lu Y."/>
            <person name="Fan D."/>
            <person name="Liu Y."/>
            <person name="Guan J."/>
            <person name="Zhang Y."/>
            <person name="Yu S."/>
            <person name="Liu X."/>
            <person name="Zhang Y."/>
            <person name="Hong G."/>
            <person name="Han B."/>
            <person name="Choisne N."/>
            <person name="Demange N."/>
            <person name="Orjeda G."/>
            <person name="Samain S."/>
            <person name="Cattolico L."/>
            <person name="Pelletier E."/>
            <person name="Couloux A."/>
            <person name="Segurens B."/>
            <person name="Wincker P."/>
            <person name="D'Hont A."/>
            <person name="Scarpelli C."/>
            <person name="Weissenbach J."/>
            <person name="Salanoubat M."/>
            <person name="Quetier F."/>
            <person name="Yu Y."/>
            <person name="Kim H.R."/>
            <person name="Rambo T."/>
            <person name="Currie J."/>
            <person name="Collura K."/>
            <person name="Luo M."/>
            <person name="Yang T."/>
            <person name="Ammiraju J.S.S."/>
            <person name="Engler F."/>
            <person name="Soderlund C."/>
            <person name="Wing R.A."/>
            <person name="Palmer L.E."/>
            <person name="de la Bastide M."/>
            <person name="Spiegel L."/>
            <person name="Nascimento L."/>
            <person name="Zutavern T."/>
            <person name="O'Shaughnessy A."/>
            <person name="Dike S."/>
            <person name="Dedhia N."/>
            <person name="Preston R."/>
            <person name="Balija V."/>
            <person name="McCombie W.R."/>
            <person name="Chow T."/>
            <person name="Chen H."/>
            <person name="Chung M."/>
            <person name="Chen C."/>
            <person name="Shaw J."/>
            <person name="Wu H."/>
            <person name="Hsiao K."/>
            <person name="Chao Y."/>
            <person name="Chu M."/>
            <person name="Cheng C."/>
            <person name="Hour A."/>
            <person name="Lee P."/>
            <person name="Lin S."/>
            <person name="Lin Y."/>
            <person name="Liou J."/>
            <person name="Liu S."/>
            <person name="Hsing Y."/>
            <person name="Raghuvanshi S."/>
            <person name="Mohanty A."/>
            <person name="Bharti A.K."/>
            <person name="Gaur A."/>
            <person name="Gupta V."/>
            <person name="Kumar D."/>
            <person name="Ravi V."/>
            <person name="Vij S."/>
            <person name="Kapur A."/>
            <person name="Khurana P."/>
            <person name="Khurana P."/>
            <person name="Khurana J.P."/>
            <person name="Tyagi A.K."/>
            <person name="Gaikwad K."/>
            <person name="Singh A."/>
            <person name="Dalal V."/>
            <person name="Srivastava S."/>
            <person name="Dixit A."/>
            <person name="Pal A.K."/>
            <person name="Ghazi I.A."/>
            <person name="Yadav M."/>
            <person name="Pandit A."/>
            <person name="Bhargava A."/>
            <person name="Sureshbabu K."/>
            <person name="Batra K."/>
            <person name="Sharma T.R."/>
            <person name="Mohapatra T."/>
            <person name="Singh N.K."/>
            <person name="Messing J."/>
            <person name="Nelson A.B."/>
            <person name="Fuks G."/>
            <person name="Kavchok S."/>
            <person name="Keizer G."/>
            <person name="Linton E."/>
            <person name="Llaca V."/>
            <person name="Song R."/>
            <person name="Tanyolac B."/>
            <person name="Young S."/>
            <person name="Ho-Il K."/>
            <person name="Hahn J.H."/>
            <person name="Sangsakoo G."/>
            <person name="Vanavichit A."/>
            <person name="de Mattos Luiz.A.T."/>
            <person name="Zimmer P.D."/>
            <person name="Malone G."/>
            <person name="Dellagostin O."/>
            <person name="de Oliveira A.C."/>
            <person name="Bevan M."/>
            <person name="Bancroft I."/>
            <person name="Minx P."/>
            <person name="Cordum H."/>
            <person name="Wilson R."/>
            <person name="Cheng Z."/>
            <person name="Jin W."/>
            <person name="Jiang J."/>
            <person name="Leong S.A."/>
            <person name="Iwama H."/>
            <person name="Gojobori T."/>
            <person name="Itoh T."/>
            <person name="Niimura Y."/>
            <person name="Fujii Y."/>
            <person name="Habara T."/>
            <person name="Sakai H."/>
            <person name="Sato Y."/>
            <person name="Wilson G."/>
            <person name="Kumar K."/>
            <person name="McCouch S."/>
            <person name="Juretic N."/>
            <person name="Hoen D."/>
            <person name="Wright S."/>
            <person name="Bruskiewich R."/>
            <person name="Bureau T."/>
            <person name="Miyao A."/>
            <person name="Hirochika H."/>
            <person name="Nishikawa T."/>
            <person name="Kadowaki K."/>
            <person name="Sugiura M."/>
            <person name="Burr B."/>
            <person name="Sasaki T."/>
        </authorList>
    </citation>
    <scope>NUCLEOTIDE SEQUENCE [LARGE SCALE GENOMIC DNA]</scope>
    <source>
        <strain evidence="8">cv. Nipponbare</strain>
    </source>
</reference>
<evidence type="ECO:0000256" key="5">
    <source>
        <dbReference type="SAM" id="MobiDB-lite"/>
    </source>
</evidence>
<dbReference type="Pfam" id="PF03101">
    <property type="entry name" value="FAR1"/>
    <property type="match status" value="1"/>
</dbReference>
<dbReference type="InterPro" id="IPR004330">
    <property type="entry name" value="FAR1_DNA_bnd_dom"/>
</dbReference>
<dbReference type="EMBL" id="AC027037">
    <property type="protein sequence ID" value="AAL58182.1"/>
    <property type="molecule type" value="Genomic_DNA"/>
</dbReference>
<evidence type="ECO:0000313" key="8">
    <source>
        <dbReference type="Proteomes" id="UP000000763"/>
    </source>
</evidence>
<evidence type="ECO:0000256" key="3">
    <source>
        <dbReference type="ARBA" id="ARBA00022801"/>
    </source>
</evidence>
<evidence type="ECO:0000259" key="6">
    <source>
        <dbReference type="PROSITE" id="PS50600"/>
    </source>
</evidence>
<evidence type="ECO:0000313" key="7">
    <source>
        <dbReference type="EMBL" id="AAL58182.1"/>
    </source>
</evidence>
<proteinExistence type="inferred from homology"/>
<dbReference type="Proteomes" id="UP000000763">
    <property type="component" value="Chromosome 10"/>
</dbReference>
<keyword evidence="4" id="KW-0175">Coiled coil</keyword>
<dbReference type="PROSITE" id="PS50600">
    <property type="entry name" value="ULP_PROTEASE"/>
    <property type="match status" value="1"/>
</dbReference>
<comment type="similarity">
    <text evidence="1">Belongs to the peptidase C48 family.</text>
</comment>
<dbReference type="PANTHER" id="PTHR47718:SF13">
    <property type="entry name" value="OS09G0290500 PROTEIN"/>
    <property type="match status" value="1"/>
</dbReference>
<dbReference type="Pfam" id="PF02902">
    <property type="entry name" value="Peptidase_C48"/>
    <property type="match status" value="1"/>
</dbReference>
<dbReference type="Pfam" id="PF10551">
    <property type="entry name" value="MULE"/>
    <property type="match status" value="1"/>
</dbReference>
<feature type="compositionally biased region" description="Basic and acidic residues" evidence="5">
    <location>
        <begin position="409"/>
        <end position="436"/>
    </location>
</feature>
<dbReference type="InterPro" id="IPR018289">
    <property type="entry name" value="MULE_transposase_dom"/>
</dbReference>
<dbReference type="GO" id="GO:0006508">
    <property type="term" value="P:proteolysis"/>
    <property type="evidence" value="ECO:0007669"/>
    <property type="project" value="UniProtKB-KW"/>
</dbReference>
<keyword evidence="3" id="KW-0378">Hydrolase</keyword>
<accession>Q8W3G0</accession>
<feature type="domain" description="Ubiquitin-like protease family profile" evidence="6">
    <location>
        <begin position="478"/>
        <end position="685"/>
    </location>
</feature>
<feature type="compositionally biased region" description="Basic and acidic residues" evidence="5">
    <location>
        <begin position="443"/>
        <end position="470"/>
    </location>
</feature>
<feature type="compositionally biased region" description="Basic and acidic residues" evidence="5">
    <location>
        <begin position="385"/>
        <end position="402"/>
    </location>
</feature>
<dbReference type="PANTHER" id="PTHR47718">
    <property type="entry name" value="OS01G0519700 PROTEIN"/>
    <property type="match status" value="1"/>
</dbReference>
<dbReference type="InterPro" id="IPR003653">
    <property type="entry name" value="Peptidase_C48_C"/>
</dbReference>
<sequence length="721" mass="83859">MDEDEVSLEEMEEYNMVASKLFRSEEDGYKFYNEYARCKGFSIRRDKVKRFSGTELVFWRRFYCSCEGYRTLKNFERTNRKREPRALTRCGCKAMLEIELNGETGMWFVSGFEARHSHRLANLDLVAFLRSHREVNDAQKAEAVELGVGGLRTCQIMEVMENNNGGYDKVGFVTRDLYNFFARYKKKRIEGRDADLVVNHLMAQQEQDPDFFFRYSIDEKGRLRNLFWADSQSQLDYEAFSDVVIFDSTYRVNRYNLPFVPFVGANHHRSTVIFGCGILSNESVSSYVWLLQTLLEAMHQKHPKSLITDGDASMAKAIRKVMPNTDHRLCSWHIEENMKRHLRRQKLADFKKFLYDAMDVDDFERCWIVDDITLAIECSKSSQIQKDKNVQDITRDSEESKQSESCIPTDKDVQDITSDSKKSKQSESCIHTDKNVQDIPSDSDIKTSEKRVDSTTHATSHKDRPETESLTRKLIMLIEEQGKEMKEMKQNQQSMHNQIQSLTNIIAAFKEEKTIPTSKNSKPNVCKSFDKETHIIKKKFKCTAEDEETIKSIMSAPESQLVVHIDDVSISQKTMQILTNPVTESSTSYLDDHIFLPMNIKEKHRYLAVIHAKRRIIQVLDSMANSSTQRKELRKVLLEPEEKHIATQWPDHHITSWEVTVIQNLPLQGDLVSCGLFVLKNMEHWQGNRLSKEYTHEDIKYFRRKLAAILGGAQKKDKKIN</sequence>
<dbReference type="InterPro" id="IPR038765">
    <property type="entry name" value="Papain-like_cys_pep_sf"/>
</dbReference>
<evidence type="ECO:0000256" key="4">
    <source>
        <dbReference type="SAM" id="Coils"/>
    </source>
</evidence>
<evidence type="ECO:0000256" key="1">
    <source>
        <dbReference type="ARBA" id="ARBA00005234"/>
    </source>
</evidence>
<dbReference type="SUPFAM" id="SSF54001">
    <property type="entry name" value="Cysteine proteinases"/>
    <property type="match status" value="1"/>
</dbReference>
<dbReference type="AlphaFoldDB" id="Q8W3G0"/>
<keyword evidence="2" id="KW-0645">Protease</keyword>
<dbReference type="GO" id="GO:0008234">
    <property type="term" value="F:cysteine-type peptidase activity"/>
    <property type="evidence" value="ECO:0007669"/>
    <property type="project" value="InterPro"/>
</dbReference>
<dbReference type="Gene3D" id="3.40.395.10">
    <property type="entry name" value="Adenoviral Proteinase, Chain A"/>
    <property type="match status" value="1"/>
</dbReference>
<feature type="coiled-coil region" evidence="4">
    <location>
        <begin position="478"/>
        <end position="505"/>
    </location>
</feature>
<feature type="region of interest" description="Disordered" evidence="5">
    <location>
        <begin position="385"/>
        <end position="470"/>
    </location>
</feature>